<name>A0A1B9G9G1_9TREE</name>
<proteinExistence type="predicted"/>
<feature type="signal peptide" evidence="1">
    <location>
        <begin position="1"/>
        <end position="19"/>
    </location>
</feature>
<sequence length="101" mass="10436">MQLSTLVLPLLPLLVSVTAQDQLAWPAPSEGCDLNIAKDLYASHSAKLASGGPSTTVLVGFPIAGAPKPTDQCEDTAQKRVVENGRPAYIAPTGGAYGMSK</sequence>
<reference evidence="3" key="2">
    <citation type="submission" date="2013-07" db="EMBL/GenBank/DDBJ databases">
        <authorList>
            <consortium name="The Broad Institute Genome Sequencing Platform"/>
            <person name="Cuomo C."/>
            <person name="Litvintseva A."/>
            <person name="Chen Y."/>
            <person name="Heitman J."/>
            <person name="Sun S."/>
            <person name="Springer D."/>
            <person name="Dromer F."/>
            <person name="Young S.K."/>
            <person name="Zeng Q."/>
            <person name="Gargeya S."/>
            <person name="Fitzgerald M."/>
            <person name="Abouelleil A."/>
            <person name="Alvarado L."/>
            <person name="Berlin A.M."/>
            <person name="Chapman S.B."/>
            <person name="Dewar J."/>
            <person name="Goldberg J."/>
            <person name="Griggs A."/>
            <person name="Gujja S."/>
            <person name="Hansen M."/>
            <person name="Howarth C."/>
            <person name="Imamovic A."/>
            <person name="Larimer J."/>
            <person name="McCowan C."/>
            <person name="Murphy C."/>
            <person name="Pearson M."/>
            <person name="Priest M."/>
            <person name="Roberts A."/>
            <person name="Saif S."/>
            <person name="Shea T."/>
            <person name="Sykes S."/>
            <person name="Wortman J."/>
            <person name="Nusbaum C."/>
            <person name="Birren B."/>
        </authorList>
    </citation>
    <scope>NUCLEOTIDE SEQUENCE</scope>
    <source>
        <strain evidence="3">CBS 10118</strain>
    </source>
</reference>
<dbReference type="AlphaFoldDB" id="A0A1B9G9G1"/>
<organism evidence="2">
    <name type="scientific">Kwoniella bestiolae CBS 10118</name>
    <dbReference type="NCBI Taxonomy" id="1296100"/>
    <lineage>
        <taxon>Eukaryota</taxon>
        <taxon>Fungi</taxon>
        <taxon>Dikarya</taxon>
        <taxon>Basidiomycota</taxon>
        <taxon>Agaricomycotina</taxon>
        <taxon>Tremellomycetes</taxon>
        <taxon>Tremellales</taxon>
        <taxon>Cryptococcaceae</taxon>
        <taxon>Kwoniella</taxon>
    </lineage>
</organism>
<dbReference type="GeneID" id="30206890"/>
<reference evidence="3" key="4">
    <citation type="submission" date="2024-02" db="EMBL/GenBank/DDBJ databases">
        <title>Comparative genomics of Cryptococcus and Kwoniella reveals pathogenesis evolution and contrasting modes of karyotype evolution via chromosome fusion or intercentromeric recombination.</title>
        <authorList>
            <person name="Coelho M.A."/>
            <person name="David-Palma M."/>
            <person name="Shea T."/>
            <person name="Bowers K."/>
            <person name="McGinley-Smith S."/>
            <person name="Mohammad A.W."/>
            <person name="Gnirke A."/>
            <person name="Yurkov A.M."/>
            <person name="Nowrousian M."/>
            <person name="Sun S."/>
            <person name="Cuomo C.A."/>
            <person name="Heitman J."/>
        </authorList>
    </citation>
    <scope>NUCLEOTIDE SEQUENCE</scope>
    <source>
        <strain evidence="3">CBS 10118</strain>
    </source>
</reference>
<evidence type="ECO:0000313" key="4">
    <source>
        <dbReference type="Proteomes" id="UP000092730"/>
    </source>
</evidence>
<feature type="chain" id="PRO_5042334918" evidence="1">
    <location>
        <begin position="20"/>
        <end position="101"/>
    </location>
</feature>
<evidence type="ECO:0000256" key="1">
    <source>
        <dbReference type="SAM" id="SignalP"/>
    </source>
</evidence>
<dbReference type="EMBL" id="KI894019">
    <property type="protein sequence ID" value="OCF27647.1"/>
    <property type="molecule type" value="Genomic_DNA"/>
</dbReference>
<evidence type="ECO:0000313" key="3">
    <source>
        <dbReference type="EMBL" id="WVW81790.1"/>
    </source>
</evidence>
<dbReference type="Proteomes" id="UP000092730">
    <property type="component" value="Chromosome 2"/>
</dbReference>
<gene>
    <name evidence="2" type="ORF">I302_02491</name>
    <name evidence="3" type="ORF">I302_103787</name>
</gene>
<keyword evidence="4" id="KW-1185">Reference proteome</keyword>
<dbReference type="EMBL" id="CP144542">
    <property type="protein sequence ID" value="WVW81790.1"/>
    <property type="molecule type" value="Genomic_DNA"/>
</dbReference>
<keyword evidence="1" id="KW-0732">Signal</keyword>
<protein>
    <submittedName>
        <fullName evidence="2">Uncharacterized protein</fullName>
    </submittedName>
</protein>
<dbReference type="KEGG" id="kbi:30206890"/>
<dbReference type="RefSeq" id="XP_019048717.1">
    <property type="nucleotide sequence ID" value="XM_019189155.1"/>
</dbReference>
<reference evidence="2" key="1">
    <citation type="submission" date="2013-07" db="EMBL/GenBank/DDBJ databases">
        <title>The Genome Sequence of Cryptococcus bestiolae CBS10118.</title>
        <authorList>
            <consortium name="The Broad Institute Genome Sequencing Platform"/>
            <person name="Cuomo C."/>
            <person name="Litvintseva A."/>
            <person name="Chen Y."/>
            <person name="Heitman J."/>
            <person name="Sun S."/>
            <person name="Springer D."/>
            <person name="Dromer F."/>
            <person name="Young S.K."/>
            <person name="Zeng Q."/>
            <person name="Gargeya S."/>
            <person name="Fitzgerald M."/>
            <person name="Abouelleil A."/>
            <person name="Alvarado L."/>
            <person name="Berlin A.M."/>
            <person name="Chapman S.B."/>
            <person name="Dewar J."/>
            <person name="Goldberg J."/>
            <person name="Griggs A."/>
            <person name="Gujja S."/>
            <person name="Hansen M."/>
            <person name="Howarth C."/>
            <person name="Imamovic A."/>
            <person name="Larimer J."/>
            <person name="McCowan C."/>
            <person name="Murphy C."/>
            <person name="Pearson M."/>
            <person name="Priest M."/>
            <person name="Roberts A."/>
            <person name="Saif S."/>
            <person name="Shea T."/>
            <person name="Sykes S."/>
            <person name="Wortman J."/>
            <person name="Nusbaum C."/>
            <person name="Birren B."/>
        </authorList>
    </citation>
    <scope>NUCLEOTIDE SEQUENCE [LARGE SCALE GENOMIC DNA]</scope>
    <source>
        <strain evidence="2">CBS 10118</strain>
    </source>
</reference>
<accession>A0A1B9G9G1</accession>
<dbReference type="OrthoDB" id="10369631at2759"/>
<evidence type="ECO:0000313" key="2">
    <source>
        <dbReference type="EMBL" id="OCF27647.1"/>
    </source>
</evidence>
<dbReference type="VEuPathDB" id="FungiDB:I302_02491"/>
<reference evidence="2" key="3">
    <citation type="submission" date="2014-01" db="EMBL/GenBank/DDBJ databases">
        <title>Evolution of pathogenesis and genome organization in the Tremellales.</title>
        <authorList>
            <person name="Cuomo C."/>
            <person name="Litvintseva A."/>
            <person name="Heitman J."/>
            <person name="Chen Y."/>
            <person name="Sun S."/>
            <person name="Springer D."/>
            <person name="Dromer F."/>
            <person name="Young S."/>
            <person name="Zeng Q."/>
            <person name="Chapman S."/>
            <person name="Gujja S."/>
            <person name="Saif S."/>
            <person name="Birren B."/>
        </authorList>
    </citation>
    <scope>NUCLEOTIDE SEQUENCE</scope>
    <source>
        <strain evidence="2">CBS 10118</strain>
    </source>
</reference>